<evidence type="ECO:0000313" key="8">
    <source>
        <dbReference type="Proteomes" id="UP000184335"/>
    </source>
</evidence>
<gene>
    <name evidence="7" type="ORF">SAMN05443429_102313</name>
</gene>
<evidence type="ECO:0000256" key="4">
    <source>
        <dbReference type="ARBA" id="ARBA00022759"/>
    </source>
</evidence>
<keyword evidence="2" id="KW-1277">Toxin-antitoxin system</keyword>
<name>A0A1M6CE85_9FLAO</name>
<evidence type="ECO:0000256" key="2">
    <source>
        <dbReference type="ARBA" id="ARBA00022649"/>
    </source>
</evidence>
<dbReference type="GO" id="GO:0016787">
    <property type="term" value="F:hydrolase activity"/>
    <property type="evidence" value="ECO:0007669"/>
    <property type="project" value="UniProtKB-KW"/>
</dbReference>
<reference evidence="7 8" key="1">
    <citation type="submission" date="2016-11" db="EMBL/GenBank/DDBJ databases">
        <authorList>
            <person name="Jaros S."/>
            <person name="Januszkiewicz K."/>
            <person name="Wedrychowicz H."/>
        </authorList>
    </citation>
    <scope>NUCLEOTIDE SEQUENCE [LARGE SCALE GENOMIC DNA]</scope>
    <source>
        <strain evidence="7 8">DSM 25479</strain>
    </source>
</reference>
<dbReference type="Gene3D" id="3.30.2310.20">
    <property type="entry name" value="RelE-like"/>
    <property type="match status" value="1"/>
</dbReference>
<proteinExistence type="inferred from homology"/>
<keyword evidence="4" id="KW-0255">Endonuclease</keyword>
<dbReference type="InterPro" id="IPR009614">
    <property type="entry name" value="YoeB_toxin"/>
</dbReference>
<dbReference type="PANTHER" id="PTHR38039:SF1">
    <property type="entry name" value="TOXIN YOEB"/>
    <property type="match status" value="1"/>
</dbReference>
<evidence type="ECO:0000256" key="5">
    <source>
        <dbReference type="ARBA" id="ARBA00022801"/>
    </source>
</evidence>
<keyword evidence="3" id="KW-0540">Nuclease</keyword>
<dbReference type="PANTHER" id="PTHR38039">
    <property type="entry name" value="TOXIN YOEB"/>
    <property type="match status" value="1"/>
</dbReference>
<dbReference type="InterPro" id="IPR007712">
    <property type="entry name" value="RelE/ParE_toxin"/>
</dbReference>
<evidence type="ECO:0000313" key="7">
    <source>
        <dbReference type="EMBL" id="SHI59151.1"/>
    </source>
</evidence>
<dbReference type="GO" id="GO:0045892">
    <property type="term" value="P:negative regulation of DNA-templated transcription"/>
    <property type="evidence" value="ECO:0007669"/>
    <property type="project" value="TreeGrafter"/>
</dbReference>
<organism evidence="7 8">
    <name type="scientific">Cruoricaptor ignavus</name>
    <dbReference type="NCBI Taxonomy" id="1118202"/>
    <lineage>
        <taxon>Bacteria</taxon>
        <taxon>Pseudomonadati</taxon>
        <taxon>Bacteroidota</taxon>
        <taxon>Flavobacteriia</taxon>
        <taxon>Flavobacteriales</taxon>
        <taxon>Weeksellaceae</taxon>
        <taxon>Cruoricaptor</taxon>
    </lineage>
</organism>
<dbReference type="NCBIfam" id="TIGR02385">
    <property type="entry name" value="RelE_StbE"/>
    <property type="match status" value="1"/>
</dbReference>
<dbReference type="EMBL" id="FQYI01000002">
    <property type="protein sequence ID" value="SHI59151.1"/>
    <property type="molecule type" value="Genomic_DNA"/>
</dbReference>
<dbReference type="Pfam" id="PF06769">
    <property type="entry name" value="YoeB_toxin"/>
    <property type="match status" value="1"/>
</dbReference>
<protein>
    <recommendedName>
        <fullName evidence="6">Putative mRNA interferase YoeB</fullName>
    </recommendedName>
</protein>
<accession>A0A1M6CE85</accession>
<dbReference type="Proteomes" id="UP000184335">
    <property type="component" value="Unassembled WGS sequence"/>
</dbReference>
<sequence length="89" mass="10321">MSFHIEFSQEALDELKFYKDSGNKKLYKKIFDLISSISETPFSGIGKPEPLKNNLSGFGSRRINKEYRLVYKIKNDTIEILSIKGHYTN</sequence>
<dbReference type="InterPro" id="IPR035093">
    <property type="entry name" value="RelE/ParE_toxin_dom_sf"/>
</dbReference>
<dbReference type="GO" id="GO:0004519">
    <property type="term" value="F:endonuclease activity"/>
    <property type="evidence" value="ECO:0007669"/>
    <property type="project" value="UniProtKB-KW"/>
</dbReference>
<evidence type="ECO:0000256" key="1">
    <source>
        <dbReference type="ARBA" id="ARBA00008172"/>
    </source>
</evidence>
<dbReference type="STRING" id="1118202.SAMN05443429_102313"/>
<evidence type="ECO:0000256" key="6">
    <source>
        <dbReference type="ARBA" id="ARBA00030388"/>
    </source>
</evidence>
<keyword evidence="5" id="KW-0378">Hydrolase</keyword>
<comment type="similarity">
    <text evidence="1">Belongs to the YoeB family.</text>
</comment>
<dbReference type="AlphaFoldDB" id="A0A1M6CE85"/>
<keyword evidence="8" id="KW-1185">Reference proteome</keyword>
<dbReference type="SUPFAM" id="SSF143011">
    <property type="entry name" value="RelE-like"/>
    <property type="match status" value="1"/>
</dbReference>
<evidence type="ECO:0000256" key="3">
    <source>
        <dbReference type="ARBA" id="ARBA00022722"/>
    </source>
</evidence>
<dbReference type="NCBIfam" id="TIGR02116">
    <property type="entry name" value="toxin_Txe_YoeB"/>
    <property type="match status" value="1"/>
</dbReference>
<dbReference type="GO" id="GO:0006401">
    <property type="term" value="P:RNA catabolic process"/>
    <property type="evidence" value="ECO:0007669"/>
    <property type="project" value="InterPro"/>
</dbReference>
<dbReference type="RefSeq" id="WP_073178528.1">
    <property type="nucleotide sequence ID" value="NZ_FQYI01000002.1"/>
</dbReference>
<dbReference type="OrthoDB" id="9801102at2"/>